<dbReference type="EMBL" id="ABED02000029">
    <property type="protein sequence ID" value="EDP20167.1"/>
    <property type="molecule type" value="Genomic_DNA"/>
</dbReference>
<name>A8SG55_9FIRM</name>
<evidence type="ECO:0000313" key="1">
    <source>
        <dbReference type="EMBL" id="EDP20167.1"/>
    </source>
</evidence>
<protein>
    <submittedName>
        <fullName evidence="1">Uncharacterized protein</fullName>
    </submittedName>
</protein>
<sequence>MRTKITILYKKVKNMRTGVALYSASLFDFLRGCVSRVLLERPKHEDGTETLG</sequence>
<proteinExistence type="predicted"/>
<accession>A8SG55</accession>
<reference evidence="1 2" key="1">
    <citation type="submission" date="2007-09" db="EMBL/GenBank/DDBJ databases">
        <title>Draft genome sequence of Faecalibacterium prausnitzii M21/2.</title>
        <authorList>
            <person name="Sudarsanam P."/>
            <person name="Ley R."/>
            <person name="Guruge J."/>
            <person name="Turnbaugh P.J."/>
            <person name="Mahowald M."/>
            <person name="Liep D."/>
            <person name="Gordon J."/>
        </authorList>
    </citation>
    <scope>NUCLEOTIDE SEQUENCE [LARGE SCALE GENOMIC DNA]</scope>
    <source>
        <strain evidence="1 2">M21/2</strain>
    </source>
</reference>
<reference evidence="1 2" key="2">
    <citation type="submission" date="2007-09" db="EMBL/GenBank/DDBJ databases">
        <authorList>
            <person name="Fulton L."/>
            <person name="Clifton S."/>
            <person name="Fulton B."/>
            <person name="Xu J."/>
            <person name="Minx P."/>
            <person name="Pepin K.H."/>
            <person name="Johnson M."/>
            <person name="Thiruvilangam P."/>
            <person name="Bhonagiri V."/>
            <person name="Nash W.E."/>
            <person name="Mardis E.R."/>
            <person name="Wilson R.K."/>
        </authorList>
    </citation>
    <scope>NUCLEOTIDE SEQUENCE [LARGE SCALE GENOMIC DNA]</scope>
    <source>
        <strain evidence="1 2">M21/2</strain>
    </source>
</reference>
<dbReference type="AlphaFoldDB" id="A8SG55"/>
<dbReference type="HOGENOM" id="CLU_3080069_0_0_9"/>
<comment type="caution">
    <text evidence="1">The sequence shown here is derived from an EMBL/GenBank/DDBJ whole genome shotgun (WGS) entry which is preliminary data.</text>
</comment>
<dbReference type="Proteomes" id="UP000005945">
    <property type="component" value="Unassembled WGS sequence"/>
</dbReference>
<evidence type="ECO:0000313" key="2">
    <source>
        <dbReference type="Proteomes" id="UP000005945"/>
    </source>
</evidence>
<gene>
    <name evidence="1" type="ORF">FAEPRAM212_02953</name>
</gene>
<organism evidence="1 2">
    <name type="scientific">Faecalibacterium prausnitzii M21/2</name>
    <dbReference type="NCBI Taxonomy" id="411485"/>
    <lineage>
        <taxon>Bacteria</taxon>
        <taxon>Bacillati</taxon>
        <taxon>Bacillota</taxon>
        <taxon>Clostridia</taxon>
        <taxon>Eubacteriales</taxon>
        <taxon>Oscillospiraceae</taxon>
        <taxon>Faecalibacterium</taxon>
    </lineage>
</organism>